<feature type="domain" description="CYTH" evidence="1">
    <location>
        <begin position="1"/>
        <end position="173"/>
    </location>
</feature>
<dbReference type="InterPro" id="IPR033469">
    <property type="entry name" value="CYTH-like_dom_sf"/>
</dbReference>
<dbReference type="Pfam" id="PF01928">
    <property type="entry name" value="CYTH"/>
    <property type="match status" value="1"/>
</dbReference>
<dbReference type="Gene3D" id="2.40.320.10">
    <property type="entry name" value="Hypothetical Protein Pfu-838710-001"/>
    <property type="match status" value="1"/>
</dbReference>
<dbReference type="SUPFAM" id="SSF55154">
    <property type="entry name" value="CYTH-like phosphatases"/>
    <property type="match status" value="1"/>
</dbReference>
<evidence type="ECO:0000313" key="3">
    <source>
        <dbReference type="Proteomes" id="UP000176451"/>
    </source>
</evidence>
<dbReference type="AlphaFoldDB" id="A0A1F5EG98"/>
<sequence length="190" mass="22840">MKEIEYKFVLKSADKTRLEKFLKKSKAKLTKSETQDNWYYVAPGKNDLRIRRNDKEAFLILKKGWMHDTERDEIEVKVTRPDFERLDEIFVALGYKYDTKWYRKRLEYKLKSFNITIDFNAGYGGVAEIEKVVKNNNEVEKAKKDISDFAKEVGIEPATKELFNKMYTYYKKNWKKYYTTKTTFDINKLK</sequence>
<dbReference type="SMART" id="SM01118">
    <property type="entry name" value="CYTH"/>
    <property type="match status" value="1"/>
</dbReference>
<dbReference type="STRING" id="1797469.A3F08_01220"/>
<dbReference type="PANTHER" id="PTHR21028:SF2">
    <property type="entry name" value="CYTH DOMAIN-CONTAINING PROTEIN"/>
    <property type="match status" value="1"/>
</dbReference>
<dbReference type="InterPro" id="IPR023577">
    <property type="entry name" value="CYTH_domain"/>
</dbReference>
<proteinExistence type="predicted"/>
<dbReference type="PROSITE" id="PS51707">
    <property type="entry name" value="CYTH"/>
    <property type="match status" value="1"/>
</dbReference>
<dbReference type="Proteomes" id="UP000176451">
    <property type="component" value="Unassembled WGS sequence"/>
</dbReference>
<name>A0A1F5EG98_9BACT</name>
<dbReference type="NCBIfam" id="TIGR00318">
    <property type="entry name" value="cyaB"/>
    <property type="match status" value="1"/>
</dbReference>
<comment type="caution">
    <text evidence="2">The sequence shown here is derived from an EMBL/GenBank/DDBJ whole genome shotgun (WGS) entry which is preliminary data.</text>
</comment>
<evidence type="ECO:0000313" key="2">
    <source>
        <dbReference type="EMBL" id="OGD66447.1"/>
    </source>
</evidence>
<accession>A0A1F5EG98</accession>
<protein>
    <recommendedName>
        <fullName evidence="1">CYTH domain-containing protein</fullName>
    </recommendedName>
</protein>
<dbReference type="EMBL" id="MEZV01000038">
    <property type="protein sequence ID" value="OGD66447.1"/>
    <property type="molecule type" value="Genomic_DNA"/>
</dbReference>
<dbReference type="InterPro" id="IPR008173">
    <property type="entry name" value="Adenylyl_cyclase_CyaB"/>
</dbReference>
<organism evidence="2 3">
    <name type="scientific">Candidatus Berkelbacteria bacterium RIFCSPHIGHO2_12_FULL_36_9</name>
    <dbReference type="NCBI Taxonomy" id="1797469"/>
    <lineage>
        <taxon>Bacteria</taxon>
        <taxon>Candidatus Berkelbacteria</taxon>
    </lineage>
</organism>
<gene>
    <name evidence="2" type="ORF">A3F08_01220</name>
</gene>
<evidence type="ECO:0000259" key="1">
    <source>
        <dbReference type="PROSITE" id="PS51707"/>
    </source>
</evidence>
<dbReference type="PANTHER" id="PTHR21028">
    <property type="entry name" value="SI:CH211-156B7.4"/>
    <property type="match status" value="1"/>
</dbReference>
<reference evidence="2 3" key="1">
    <citation type="journal article" date="2016" name="Nat. Commun.">
        <title>Thousands of microbial genomes shed light on interconnected biogeochemical processes in an aquifer system.</title>
        <authorList>
            <person name="Anantharaman K."/>
            <person name="Brown C.T."/>
            <person name="Hug L.A."/>
            <person name="Sharon I."/>
            <person name="Castelle C.J."/>
            <person name="Probst A.J."/>
            <person name="Thomas B.C."/>
            <person name="Singh A."/>
            <person name="Wilkins M.J."/>
            <person name="Karaoz U."/>
            <person name="Brodie E.L."/>
            <person name="Williams K.H."/>
            <person name="Hubbard S.S."/>
            <person name="Banfield J.F."/>
        </authorList>
    </citation>
    <scope>NUCLEOTIDE SEQUENCE [LARGE SCALE GENOMIC DNA]</scope>
</reference>